<dbReference type="AlphaFoldDB" id="I3R5H4"/>
<dbReference type="HOGENOM" id="CLU_3178484_0_0_2"/>
<dbReference type="KEGG" id="hme:HFX_1779"/>
<evidence type="ECO:0000313" key="1">
    <source>
        <dbReference type="EMBL" id="AFK19484.1"/>
    </source>
</evidence>
<gene>
    <name evidence="1" type="ordered locus">HFX_1779</name>
</gene>
<proteinExistence type="predicted"/>
<evidence type="ECO:0000313" key="2">
    <source>
        <dbReference type="Proteomes" id="UP000006469"/>
    </source>
</evidence>
<sequence>MDSLERCLHRRREKRMDVSPDILNKHYDQRTKEEEIEARRDYFDGL</sequence>
<reference evidence="1 2" key="1">
    <citation type="journal article" date="2012" name="J. Bacteriol.">
        <title>Complete genome sequence of the metabolically versatile halophilic archaeon Haloferax mediterranei, a poly(3-hydroxybutyrate-co-3-hydroxyvalerate) producer.</title>
        <authorList>
            <person name="Han J."/>
            <person name="Zhang F."/>
            <person name="Hou J."/>
            <person name="Liu X."/>
            <person name="Li M."/>
            <person name="Liu H."/>
            <person name="Cai L."/>
            <person name="Zhang B."/>
            <person name="Chen Y."/>
            <person name="Zhou J."/>
            <person name="Hu S."/>
            <person name="Xiang H."/>
        </authorList>
    </citation>
    <scope>NUCLEOTIDE SEQUENCE [LARGE SCALE GENOMIC DNA]</scope>
    <source>
        <strain evidence="2">ATCC 33500 / DSM 1411 / JCM 8866 / NBRC 14739 / NCIMB 2177 / R-4</strain>
    </source>
</reference>
<organism evidence="1 2">
    <name type="scientific">Haloferax mediterranei (strain ATCC 33500 / DSM 1411 / JCM 8866 / NBRC 14739 / NCIMB 2177 / R-4)</name>
    <name type="common">Halobacterium mediterranei</name>
    <dbReference type="NCBI Taxonomy" id="523841"/>
    <lineage>
        <taxon>Archaea</taxon>
        <taxon>Methanobacteriati</taxon>
        <taxon>Methanobacteriota</taxon>
        <taxon>Stenosarchaea group</taxon>
        <taxon>Halobacteria</taxon>
        <taxon>Halobacteriales</taxon>
        <taxon>Haloferacaceae</taxon>
        <taxon>Haloferax</taxon>
    </lineage>
</organism>
<dbReference type="Proteomes" id="UP000006469">
    <property type="component" value="Chromosome"/>
</dbReference>
<dbReference type="eggNOG" id="arCOG01250">
    <property type="taxonomic scope" value="Archaea"/>
</dbReference>
<dbReference type="EMBL" id="CP001868">
    <property type="protein sequence ID" value="AFK19484.1"/>
    <property type="molecule type" value="Genomic_DNA"/>
</dbReference>
<protein>
    <submittedName>
        <fullName evidence="1">Integrase-like protein</fullName>
    </submittedName>
</protein>
<name>I3R5H4_HALMT</name>
<accession>I3R5H4</accession>